<dbReference type="Pfam" id="PF22725">
    <property type="entry name" value="GFO_IDH_MocA_C3"/>
    <property type="match status" value="1"/>
</dbReference>
<dbReference type="InterPro" id="IPR000683">
    <property type="entry name" value="Gfo/Idh/MocA-like_OxRdtase_N"/>
</dbReference>
<dbReference type="GO" id="GO:0016491">
    <property type="term" value="F:oxidoreductase activity"/>
    <property type="evidence" value="ECO:0007669"/>
    <property type="project" value="UniProtKB-KW"/>
</dbReference>
<reference evidence="5" key="2">
    <citation type="submission" date="2021-04" db="EMBL/GenBank/DDBJ databases">
        <authorList>
            <person name="Gilroy R."/>
        </authorList>
    </citation>
    <scope>NUCLEOTIDE SEQUENCE</scope>
    <source>
        <strain evidence="5">CHK179-7159</strain>
    </source>
</reference>
<dbReference type="Gene3D" id="3.40.50.720">
    <property type="entry name" value="NAD(P)-binding Rossmann-like Domain"/>
    <property type="match status" value="1"/>
</dbReference>
<dbReference type="Gene3D" id="3.30.360.10">
    <property type="entry name" value="Dihydrodipicolinate Reductase, domain 2"/>
    <property type="match status" value="1"/>
</dbReference>
<feature type="domain" description="GFO/IDH/MocA-like oxidoreductase" evidence="4">
    <location>
        <begin position="136"/>
        <end position="254"/>
    </location>
</feature>
<dbReference type="SUPFAM" id="SSF51735">
    <property type="entry name" value="NAD(P)-binding Rossmann-fold domains"/>
    <property type="match status" value="1"/>
</dbReference>
<evidence type="ECO:0000259" key="3">
    <source>
        <dbReference type="Pfam" id="PF01408"/>
    </source>
</evidence>
<gene>
    <name evidence="5" type="ORF">H9717_02860</name>
</gene>
<evidence type="ECO:0000313" key="6">
    <source>
        <dbReference type="Proteomes" id="UP000886858"/>
    </source>
</evidence>
<dbReference type="EMBL" id="DWYY01000035">
    <property type="protein sequence ID" value="HJA92054.1"/>
    <property type="molecule type" value="Genomic_DNA"/>
</dbReference>
<dbReference type="InterPro" id="IPR051317">
    <property type="entry name" value="Gfo/Idh/MocA_oxidoreduct"/>
</dbReference>
<dbReference type="PANTHER" id="PTHR43708">
    <property type="entry name" value="CONSERVED EXPRESSED OXIDOREDUCTASE (EUROFUNG)"/>
    <property type="match status" value="1"/>
</dbReference>
<protein>
    <submittedName>
        <fullName evidence="5">Gfo/Idh/MocA family oxidoreductase</fullName>
    </submittedName>
</protein>
<dbReference type="AlphaFoldDB" id="A0A9D2KZ84"/>
<dbReference type="GO" id="GO:0000166">
    <property type="term" value="F:nucleotide binding"/>
    <property type="evidence" value="ECO:0007669"/>
    <property type="project" value="InterPro"/>
</dbReference>
<accession>A0A9D2KZ84</accession>
<dbReference type="SUPFAM" id="SSF55347">
    <property type="entry name" value="Glyceraldehyde-3-phosphate dehydrogenase-like, C-terminal domain"/>
    <property type="match status" value="1"/>
</dbReference>
<evidence type="ECO:0000259" key="4">
    <source>
        <dbReference type="Pfam" id="PF22725"/>
    </source>
</evidence>
<comment type="similarity">
    <text evidence="1">Belongs to the Gfo/Idh/MocA family.</text>
</comment>
<sequence length="350" mass="39181">MKKVKIAQIGIGHDHAGCVMDSLLRQKELFEVAGFCVCKGEEEQYEACKDGVYSKAKRLSLEELLNTPGLDAVSVECNEKILTEHALLAVEKGLPVHMDKPGSEDPENYEKLMRTAKAKGLTVHLGYMYRYNPAVLRLMDIIQSGSLGEIYSVEAHMDCLHPAGKRQWLGQFPGGMMFFLGCHLVDLILRLQGVPEEIIPYNTSTGFDGVSSQDYGMAVFRYPNGISFAKTCAAEPGGFLRRQLVVCGEKGTVEIKPFESFLSSPKDEKNQMTDMSEIYKEEAEKGGWGYGADRKEYGPYNRYDAMMSSFAAMVRGEKKNPFSYEYEVLLHRVLLNACGVKVDYKQEIIL</sequence>
<evidence type="ECO:0000313" key="5">
    <source>
        <dbReference type="EMBL" id="HJA92054.1"/>
    </source>
</evidence>
<reference evidence="5" key="1">
    <citation type="journal article" date="2021" name="PeerJ">
        <title>Extensive microbial diversity within the chicken gut microbiome revealed by metagenomics and culture.</title>
        <authorList>
            <person name="Gilroy R."/>
            <person name="Ravi A."/>
            <person name="Getino M."/>
            <person name="Pursley I."/>
            <person name="Horton D.L."/>
            <person name="Alikhan N.F."/>
            <person name="Baker D."/>
            <person name="Gharbi K."/>
            <person name="Hall N."/>
            <person name="Watson M."/>
            <person name="Adriaenssens E.M."/>
            <person name="Foster-Nyarko E."/>
            <person name="Jarju S."/>
            <person name="Secka A."/>
            <person name="Antonio M."/>
            <person name="Oren A."/>
            <person name="Chaudhuri R.R."/>
            <person name="La Ragione R."/>
            <person name="Hildebrand F."/>
            <person name="Pallen M.J."/>
        </authorList>
    </citation>
    <scope>NUCLEOTIDE SEQUENCE</scope>
    <source>
        <strain evidence="5">CHK179-7159</strain>
    </source>
</reference>
<name>A0A9D2KZ84_9FIRM</name>
<evidence type="ECO:0000256" key="1">
    <source>
        <dbReference type="ARBA" id="ARBA00010928"/>
    </source>
</evidence>
<evidence type="ECO:0000256" key="2">
    <source>
        <dbReference type="ARBA" id="ARBA00023002"/>
    </source>
</evidence>
<dbReference type="PANTHER" id="PTHR43708:SF5">
    <property type="entry name" value="CONSERVED EXPRESSED OXIDOREDUCTASE (EUROFUNG)-RELATED"/>
    <property type="match status" value="1"/>
</dbReference>
<organism evidence="5 6">
    <name type="scientific">Candidatus Eisenbergiella merdipullorum</name>
    <dbReference type="NCBI Taxonomy" id="2838553"/>
    <lineage>
        <taxon>Bacteria</taxon>
        <taxon>Bacillati</taxon>
        <taxon>Bacillota</taxon>
        <taxon>Clostridia</taxon>
        <taxon>Lachnospirales</taxon>
        <taxon>Lachnospiraceae</taxon>
        <taxon>Eisenbergiella</taxon>
    </lineage>
</organism>
<comment type="caution">
    <text evidence="5">The sequence shown here is derived from an EMBL/GenBank/DDBJ whole genome shotgun (WGS) entry which is preliminary data.</text>
</comment>
<dbReference type="InterPro" id="IPR055170">
    <property type="entry name" value="GFO_IDH_MocA-like_dom"/>
</dbReference>
<feature type="domain" description="Gfo/Idh/MocA-like oxidoreductase N-terminal" evidence="3">
    <location>
        <begin position="20"/>
        <end position="127"/>
    </location>
</feature>
<dbReference type="Pfam" id="PF01408">
    <property type="entry name" value="GFO_IDH_MocA"/>
    <property type="match status" value="1"/>
</dbReference>
<dbReference type="InterPro" id="IPR036291">
    <property type="entry name" value="NAD(P)-bd_dom_sf"/>
</dbReference>
<proteinExistence type="inferred from homology"/>
<keyword evidence="2" id="KW-0560">Oxidoreductase</keyword>
<dbReference type="Proteomes" id="UP000886858">
    <property type="component" value="Unassembled WGS sequence"/>
</dbReference>